<evidence type="ECO:0000256" key="1">
    <source>
        <dbReference type="ARBA" id="ARBA00004924"/>
    </source>
</evidence>
<dbReference type="OrthoDB" id="9795206at2"/>
<dbReference type="Gene3D" id="3.40.630.30">
    <property type="match status" value="1"/>
</dbReference>
<dbReference type="Pfam" id="PF13523">
    <property type="entry name" value="Acetyltransf_8"/>
    <property type="match status" value="1"/>
</dbReference>
<evidence type="ECO:0000313" key="3">
    <source>
        <dbReference type="EMBL" id="SMF80046.1"/>
    </source>
</evidence>
<evidence type="ECO:0000259" key="2">
    <source>
        <dbReference type="SMART" id="SM01006"/>
    </source>
</evidence>
<keyword evidence="4" id="KW-1185">Reference proteome</keyword>
<accession>A0A1Y6CPB6</accession>
<dbReference type="RefSeq" id="WP_132325752.1">
    <property type="nucleotide sequence ID" value="NZ_FWZT01000034.1"/>
</dbReference>
<protein>
    <submittedName>
        <fullName evidence="3">Acetyltransferase (GNAT) domain-containing protein</fullName>
    </submittedName>
</protein>
<evidence type="ECO:0000313" key="4">
    <source>
        <dbReference type="Proteomes" id="UP000192907"/>
    </source>
</evidence>
<dbReference type="Proteomes" id="UP000192907">
    <property type="component" value="Unassembled WGS sequence"/>
</dbReference>
<proteinExistence type="predicted"/>
<organism evidence="3 4">
    <name type="scientific">Pseudobacteriovorax antillogorgiicola</name>
    <dbReference type="NCBI Taxonomy" id="1513793"/>
    <lineage>
        <taxon>Bacteria</taxon>
        <taxon>Pseudomonadati</taxon>
        <taxon>Bdellovibrionota</taxon>
        <taxon>Oligoflexia</taxon>
        <taxon>Oligoflexales</taxon>
        <taxon>Pseudobacteriovoracaceae</taxon>
        <taxon>Pseudobacteriovorax</taxon>
    </lineage>
</organism>
<dbReference type="PANTHER" id="PTHR31438">
    <property type="entry name" value="LYSINE N-ACYLTRANSFERASE C17G9.06C-RELATED"/>
    <property type="match status" value="1"/>
</dbReference>
<dbReference type="InterPro" id="IPR016181">
    <property type="entry name" value="Acyl_CoA_acyltransferase"/>
</dbReference>
<sequence length="333" mass="39352">MSQQTVAYRNLFENQHVHVYLDGPVLTASCGGHRFVLSYTLENQVIRIGSPEAEMPKVVVLTAMEHLFGHFNDVGSIELHHDFKSVLIGSMEYFREGSRLVCYKHEFMQNPYLWHHRGRYSVRPESWVEGPHGSHPERPRVGDGELYRRYMPKIAKTISFQTLSPEKHLDVFYEWHHQDRVAKFWELDKTKDELKAYINSLREDPRTDPVLLSFDDVPAGYLEFYWVSEDRLAPYYDWCEAYDRGIHLLIGNEDCLGTENTMAVLESLTHFTFLDEARCRRLMGEPRADNKRMLRYVESLGYWQSHYEFDFPHKRAALLEATRQKFFSQETWT</sequence>
<name>A0A1Y6CPB6_9BACT</name>
<keyword evidence="3" id="KW-0808">Transferase</keyword>
<comment type="pathway">
    <text evidence="1">Siderophore biosynthesis.</text>
</comment>
<feature type="domain" description="Acyltransferase MbtK/IucB-like conserved" evidence="2">
    <location>
        <begin position="161"/>
        <end position="208"/>
    </location>
</feature>
<reference evidence="4" key="1">
    <citation type="submission" date="2017-04" db="EMBL/GenBank/DDBJ databases">
        <authorList>
            <person name="Varghese N."/>
            <person name="Submissions S."/>
        </authorList>
    </citation>
    <scope>NUCLEOTIDE SEQUENCE [LARGE SCALE GENOMIC DNA]</scope>
    <source>
        <strain evidence="4">RKEM611</strain>
    </source>
</reference>
<dbReference type="PANTHER" id="PTHR31438:SF1">
    <property type="entry name" value="LYSINE N-ACYLTRANSFERASE C17G9.06C-RELATED"/>
    <property type="match status" value="1"/>
</dbReference>
<dbReference type="AlphaFoldDB" id="A0A1Y6CPB6"/>
<dbReference type="EMBL" id="FWZT01000034">
    <property type="protein sequence ID" value="SMF80046.1"/>
    <property type="molecule type" value="Genomic_DNA"/>
</dbReference>
<dbReference type="SUPFAM" id="SSF55729">
    <property type="entry name" value="Acyl-CoA N-acyltransferases (Nat)"/>
    <property type="match status" value="1"/>
</dbReference>
<dbReference type="STRING" id="1513793.SAMN06296036_13444"/>
<gene>
    <name evidence="3" type="ORF">SAMN06296036_13444</name>
</gene>
<dbReference type="GO" id="GO:0019290">
    <property type="term" value="P:siderophore biosynthetic process"/>
    <property type="evidence" value="ECO:0007669"/>
    <property type="project" value="InterPro"/>
</dbReference>
<dbReference type="GO" id="GO:0016410">
    <property type="term" value="F:N-acyltransferase activity"/>
    <property type="evidence" value="ECO:0007669"/>
    <property type="project" value="TreeGrafter"/>
</dbReference>
<dbReference type="SMART" id="SM01006">
    <property type="entry name" value="AlcB"/>
    <property type="match status" value="1"/>
</dbReference>
<dbReference type="InterPro" id="IPR019432">
    <property type="entry name" value="Acyltransferase_MbtK/IucB-like"/>
</dbReference>